<evidence type="ECO:0000256" key="1">
    <source>
        <dbReference type="SAM" id="Phobius"/>
    </source>
</evidence>
<evidence type="ECO:0000313" key="3">
    <source>
        <dbReference type="EMBL" id="TET12051.1"/>
    </source>
</evidence>
<proteinExistence type="predicted"/>
<dbReference type="Proteomes" id="UP000316360">
    <property type="component" value="Unassembled WGS sequence"/>
</dbReference>
<protein>
    <submittedName>
        <fullName evidence="3">Phosphatidylglycerophosphatase A</fullName>
    </submittedName>
</protein>
<feature type="transmembrane region" description="Helical" evidence="1">
    <location>
        <begin position="46"/>
        <end position="64"/>
    </location>
</feature>
<keyword evidence="1" id="KW-0472">Membrane</keyword>
<evidence type="ECO:0000259" key="2">
    <source>
        <dbReference type="Pfam" id="PF04608"/>
    </source>
</evidence>
<feature type="transmembrane region" description="Helical" evidence="1">
    <location>
        <begin position="84"/>
        <end position="107"/>
    </location>
</feature>
<feature type="transmembrane region" description="Helical" evidence="1">
    <location>
        <begin position="6"/>
        <end position="34"/>
    </location>
</feature>
<organism evidence="3 4">
    <name type="scientific">Aerophobetes bacterium</name>
    <dbReference type="NCBI Taxonomy" id="2030807"/>
    <lineage>
        <taxon>Bacteria</taxon>
        <taxon>Candidatus Aerophobota</taxon>
    </lineage>
</organism>
<keyword evidence="1" id="KW-1133">Transmembrane helix</keyword>
<dbReference type="InterPro" id="IPR007686">
    <property type="entry name" value="YutG/PgpA"/>
</dbReference>
<name>A0A523S2E5_UNCAE</name>
<dbReference type="CDD" id="cd06971">
    <property type="entry name" value="PgpA"/>
    <property type="match status" value="1"/>
</dbReference>
<dbReference type="AlphaFoldDB" id="A0A523S2E5"/>
<dbReference type="InterPro" id="IPR036681">
    <property type="entry name" value="PgpA-like_sf"/>
</dbReference>
<comment type="caution">
    <text evidence="3">The sequence shown here is derived from an EMBL/GenBank/DDBJ whole genome shotgun (WGS) entry which is preliminary data.</text>
</comment>
<gene>
    <name evidence="3" type="ORF">E3J84_02155</name>
</gene>
<sequence length="154" mass="16689">MRKFFILLGTMGGVGYVPGIPGTAGTGIGVIIYLIFSKIGVLSNPLSYLVMLVIFVGAGVWISGRCNQYFKGNDNSSIVIDEVGGFLITMFALPFSMRFLLLGFILFRTFDITKPFKIEKIQKLPGGWGIMADDIAAGVLANLVLQASKMILGW</sequence>
<dbReference type="SUPFAM" id="SSF101307">
    <property type="entry name" value="YutG-like"/>
    <property type="match status" value="1"/>
</dbReference>
<dbReference type="GO" id="GO:0006629">
    <property type="term" value="P:lipid metabolic process"/>
    <property type="evidence" value="ECO:0007669"/>
    <property type="project" value="InterPro"/>
</dbReference>
<dbReference type="GO" id="GO:0008962">
    <property type="term" value="F:phosphatidylglycerophosphatase activity"/>
    <property type="evidence" value="ECO:0007669"/>
    <property type="project" value="InterPro"/>
</dbReference>
<accession>A0A523S2E5</accession>
<dbReference type="PANTHER" id="PTHR36305">
    <property type="entry name" value="PHOSPHATIDYLGLYCEROPHOSPHATASE A"/>
    <property type="match status" value="1"/>
</dbReference>
<reference evidence="3 4" key="1">
    <citation type="submission" date="2019-03" db="EMBL/GenBank/DDBJ databases">
        <title>Metabolic potential of uncultured bacteria and archaea associated with petroleum seepage in deep-sea sediments.</title>
        <authorList>
            <person name="Dong X."/>
            <person name="Hubert C."/>
        </authorList>
    </citation>
    <scope>NUCLEOTIDE SEQUENCE [LARGE SCALE GENOMIC DNA]</scope>
    <source>
        <strain evidence="3">E44_bin7</strain>
    </source>
</reference>
<evidence type="ECO:0000313" key="4">
    <source>
        <dbReference type="Proteomes" id="UP000316360"/>
    </source>
</evidence>
<dbReference type="EMBL" id="SOKJ01000113">
    <property type="protein sequence ID" value="TET12051.1"/>
    <property type="molecule type" value="Genomic_DNA"/>
</dbReference>
<feature type="domain" description="YutG/PgpA" evidence="2">
    <location>
        <begin position="8"/>
        <end position="147"/>
    </location>
</feature>
<keyword evidence="1" id="KW-0812">Transmembrane</keyword>
<dbReference type="Pfam" id="PF04608">
    <property type="entry name" value="PgpA"/>
    <property type="match status" value="1"/>
</dbReference>
<dbReference type="InterPro" id="IPR026037">
    <property type="entry name" value="PgpA"/>
</dbReference>
<dbReference type="PANTHER" id="PTHR36305:SF1">
    <property type="entry name" value="PHOSPHATIDYLGLYCEROPHOSPHATASE A"/>
    <property type="match status" value="1"/>
</dbReference>
<dbReference type="PIRSF" id="PIRSF006162">
    <property type="entry name" value="PgpA"/>
    <property type="match status" value="1"/>
</dbReference>